<dbReference type="GO" id="GO:0071916">
    <property type="term" value="F:dipeptide transmembrane transporter activity"/>
    <property type="evidence" value="ECO:0007669"/>
    <property type="project" value="UniProtKB-ARBA"/>
</dbReference>
<evidence type="ECO:0000256" key="9">
    <source>
        <dbReference type="SAM" id="Phobius"/>
    </source>
</evidence>
<dbReference type="Proteomes" id="UP000243591">
    <property type="component" value="Chromosome"/>
</dbReference>
<dbReference type="Gene3D" id="1.20.1250.20">
    <property type="entry name" value="MFS general substrate transporter like domains"/>
    <property type="match status" value="1"/>
</dbReference>
<dbReference type="PANTHER" id="PTHR23517:SF15">
    <property type="entry name" value="PROTON-DEPENDENT OLIGOPEPTIDE FAMILY TRANSPORT PROTEIN"/>
    <property type="match status" value="1"/>
</dbReference>
<dbReference type="PROSITE" id="PS50850">
    <property type="entry name" value="MFS"/>
    <property type="match status" value="1"/>
</dbReference>
<evidence type="ECO:0000313" key="12">
    <source>
        <dbReference type="Proteomes" id="UP000243591"/>
    </source>
</evidence>
<name>A0A1D2LGQ1_BROTH</name>
<organism evidence="11 12">
    <name type="scientific">Brochothrix thermosphacta</name>
    <name type="common">Microbacterium thermosphactum</name>
    <dbReference type="NCBI Taxonomy" id="2756"/>
    <lineage>
        <taxon>Bacteria</taxon>
        <taxon>Bacillati</taxon>
        <taxon>Bacillota</taxon>
        <taxon>Bacilli</taxon>
        <taxon>Bacillales</taxon>
        <taxon>Listeriaceae</taxon>
        <taxon>Brochothrix</taxon>
    </lineage>
</organism>
<feature type="transmembrane region" description="Helical" evidence="9">
    <location>
        <begin position="339"/>
        <end position="358"/>
    </location>
</feature>
<keyword evidence="5 8" id="KW-0812">Transmembrane</keyword>
<evidence type="ECO:0000256" key="8">
    <source>
        <dbReference type="RuleBase" id="RU003755"/>
    </source>
</evidence>
<evidence type="ECO:0000256" key="5">
    <source>
        <dbReference type="ARBA" id="ARBA00022692"/>
    </source>
</evidence>
<proteinExistence type="inferred from homology"/>
<feature type="transmembrane region" description="Helical" evidence="9">
    <location>
        <begin position="118"/>
        <end position="134"/>
    </location>
</feature>
<dbReference type="CDD" id="cd17346">
    <property type="entry name" value="MFS_DtpA_like"/>
    <property type="match status" value="1"/>
</dbReference>
<feature type="transmembrane region" description="Helical" evidence="9">
    <location>
        <begin position="370"/>
        <end position="389"/>
    </location>
</feature>
<feature type="transmembrane region" description="Helical" evidence="9">
    <location>
        <begin position="35"/>
        <end position="52"/>
    </location>
</feature>
<dbReference type="OrthoDB" id="9772725at2"/>
<evidence type="ECO:0000256" key="2">
    <source>
        <dbReference type="ARBA" id="ARBA00005982"/>
    </source>
</evidence>
<dbReference type="KEGG" id="bths:CNY62_06080"/>
<feature type="transmembrane region" description="Helical" evidence="9">
    <location>
        <begin position="64"/>
        <end position="86"/>
    </location>
</feature>
<dbReference type="InterPro" id="IPR005279">
    <property type="entry name" value="Dipep/tripep_permease"/>
</dbReference>
<dbReference type="Pfam" id="PF00854">
    <property type="entry name" value="PTR2"/>
    <property type="match status" value="1"/>
</dbReference>
<dbReference type="GO" id="GO:0042937">
    <property type="term" value="F:tripeptide transmembrane transporter activity"/>
    <property type="evidence" value="ECO:0007669"/>
    <property type="project" value="UniProtKB-ARBA"/>
</dbReference>
<evidence type="ECO:0000256" key="3">
    <source>
        <dbReference type="ARBA" id="ARBA00022448"/>
    </source>
</evidence>
<evidence type="ECO:0000256" key="7">
    <source>
        <dbReference type="ARBA" id="ARBA00023136"/>
    </source>
</evidence>
<feature type="transmembrane region" description="Helical" evidence="9">
    <location>
        <begin position="260"/>
        <end position="278"/>
    </location>
</feature>
<dbReference type="InterPro" id="IPR000109">
    <property type="entry name" value="POT_fam"/>
</dbReference>
<dbReference type="GO" id="GO:0015333">
    <property type="term" value="F:peptide:proton symporter activity"/>
    <property type="evidence" value="ECO:0007669"/>
    <property type="project" value="UniProtKB-ARBA"/>
</dbReference>
<dbReference type="PROSITE" id="PS01023">
    <property type="entry name" value="PTR2_2"/>
    <property type="match status" value="1"/>
</dbReference>
<dbReference type="PROSITE" id="PS01022">
    <property type="entry name" value="PTR2_1"/>
    <property type="match status" value="1"/>
</dbReference>
<dbReference type="PANTHER" id="PTHR23517">
    <property type="entry name" value="RESISTANCE PROTEIN MDTM, PUTATIVE-RELATED-RELATED"/>
    <property type="match status" value="1"/>
</dbReference>
<dbReference type="InterPro" id="IPR018456">
    <property type="entry name" value="PTR2_symporter_CS"/>
</dbReference>
<keyword evidence="3 8" id="KW-0813">Transport</keyword>
<accession>A0A1D2LGQ1</accession>
<feature type="transmembrane region" description="Helical" evidence="9">
    <location>
        <begin position="228"/>
        <end position="248"/>
    </location>
</feature>
<evidence type="ECO:0000256" key="1">
    <source>
        <dbReference type="ARBA" id="ARBA00004651"/>
    </source>
</evidence>
<protein>
    <submittedName>
        <fullName evidence="11">Peptide MFS transporter</fullName>
    </submittedName>
</protein>
<dbReference type="NCBIfam" id="TIGR00924">
    <property type="entry name" value="yjdL_sub1_fam"/>
    <property type="match status" value="1"/>
</dbReference>
<dbReference type="PRINTS" id="PR01036">
    <property type="entry name" value="TCRTETB"/>
</dbReference>
<evidence type="ECO:0000256" key="4">
    <source>
        <dbReference type="ARBA" id="ARBA00022475"/>
    </source>
</evidence>
<dbReference type="InterPro" id="IPR020846">
    <property type="entry name" value="MFS_dom"/>
</dbReference>
<comment type="similarity">
    <text evidence="2 8">Belongs to the major facilitator superfamily. Proton-dependent oligopeptide transporter (POT/PTR) (TC 2.A.17) family.</text>
</comment>
<evidence type="ECO:0000313" key="11">
    <source>
        <dbReference type="EMBL" id="ATF26006.1"/>
    </source>
</evidence>
<dbReference type="GO" id="GO:0005886">
    <property type="term" value="C:plasma membrane"/>
    <property type="evidence" value="ECO:0007669"/>
    <property type="project" value="UniProtKB-SubCell"/>
</dbReference>
<dbReference type="FunFam" id="1.20.1250.20:FF:000017">
    <property type="entry name" value="Dipeptide and tripeptide permease A"/>
    <property type="match status" value="1"/>
</dbReference>
<dbReference type="STRING" id="2756.BFR44_05725"/>
<sequence>MFKKMSVDQKNTDTGFFGHPKGLSTLFFTELWERFSYYGMRAILIYYMYYSISKGGLGLDESLSIALMSIYGSLIYMTGVLGGWLADRVFGTRKAVFYGGILIMVGHVVLSLPNAGVTGLFSSMVFLAIGTGLLKPNVSSMIGDLYSPEDARRAGGFSIFYMGINLGGFLAPYVTGSLMKISFHVGFLIAAVGMALGLIFFVITQNKFLGDAGKNVPNPIAKEERGKVTLLFGSILGGLLIIALVGYLTGTLIVGNVINFISFVAIVLPILYFVVMLRSKKTNTEERSRLLAYIPLFLTSVMFWMIQEQGSSVLAVFANKRVSQTLFNFEISPAFYQSFNPLFIIFLSPVFALIWTKLGKRQPSTPRKFSLGLLFAGSSFLIMMIPGLIGGTAEHTASPIWLILSFLLVTVGELCLSPVGLGVTTQLAPRAFAAQTMGVWFLSNAMAQGINAQIGQIFTPDIEVQYFGTLGIIAVIVGLIMFMVTPQLLKLMKGVK</sequence>
<dbReference type="EMBL" id="CP023483">
    <property type="protein sequence ID" value="ATF26006.1"/>
    <property type="molecule type" value="Genomic_DNA"/>
</dbReference>
<keyword evidence="4" id="KW-1003">Cell membrane</keyword>
<feature type="domain" description="Major facilitator superfamily (MFS) profile" evidence="10">
    <location>
        <begin position="1"/>
        <end position="209"/>
    </location>
</feature>
<feature type="transmembrane region" description="Helical" evidence="9">
    <location>
        <begin position="401"/>
        <end position="425"/>
    </location>
</feature>
<feature type="transmembrane region" description="Helical" evidence="9">
    <location>
        <begin position="154"/>
        <end position="175"/>
    </location>
</feature>
<feature type="transmembrane region" description="Helical" evidence="9">
    <location>
        <begin position="95"/>
        <end position="112"/>
    </location>
</feature>
<dbReference type="AlphaFoldDB" id="A0A1D2LGQ1"/>
<evidence type="ECO:0000256" key="6">
    <source>
        <dbReference type="ARBA" id="ARBA00022989"/>
    </source>
</evidence>
<dbReference type="SUPFAM" id="SSF103473">
    <property type="entry name" value="MFS general substrate transporter"/>
    <property type="match status" value="1"/>
</dbReference>
<keyword evidence="6 9" id="KW-1133">Transmembrane helix</keyword>
<evidence type="ECO:0000259" key="10">
    <source>
        <dbReference type="PROSITE" id="PS50850"/>
    </source>
</evidence>
<reference evidence="11 12" key="1">
    <citation type="submission" date="2017-09" db="EMBL/GenBank/DDBJ databases">
        <title>Complete Genome Sequences of Two Strains of the Meat Spoilage Bacterium Brochothrix thermosphacta Isolated from Ground Chicken.</title>
        <authorList>
            <person name="Paoli G.C."/>
            <person name="Wijey C."/>
            <person name="Chen C.-Y."/>
            <person name="Nguyen L."/>
            <person name="Yan X."/>
            <person name="Irwin P.L."/>
        </authorList>
    </citation>
    <scope>NUCLEOTIDE SEQUENCE [LARGE SCALE GENOMIC DNA]</scope>
    <source>
        <strain evidence="11 12">BI</strain>
    </source>
</reference>
<feature type="transmembrane region" description="Helical" evidence="9">
    <location>
        <begin position="181"/>
        <end position="204"/>
    </location>
</feature>
<keyword evidence="7 9" id="KW-0472">Membrane</keyword>
<keyword evidence="12" id="KW-1185">Reference proteome</keyword>
<dbReference type="InterPro" id="IPR036259">
    <property type="entry name" value="MFS_trans_sf"/>
</dbReference>
<feature type="transmembrane region" description="Helical" evidence="9">
    <location>
        <begin position="464"/>
        <end position="484"/>
    </location>
</feature>
<comment type="subcellular location">
    <subcellularLocation>
        <location evidence="1">Cell membrane</location>
        <topology evidence="1">Multi-pass membrane protein</topology>
    </subcellularLocation>
    <subcellularLocation>
        <location evidence="8">Membrane</location>
        <topology evidence="8">Multi-pass membrane protein</topology>
    </subcellularLocation>
</comment>
<dbReference type="RefSeq" id="WP_069125026.1">
    <property type="nucleotide sequence ID" value="NZ_CBCPIX010000003.1"/>
</dbReference>
<dbReference type="InterPro" id="IPR050171">
    <property type="entry name" value="MFS_Transporters"/>
</dbReference>
<dbReference type="GO" id="GO:0035443">
    <property type="term" value="P:tripeptide transmembrane transport"/>
    <property type="evidence" value="ECO:0007669"/>
    <property type="project" value="UniProtKB-ARBA"/>
</dbReference>
<feature type="transmembrane region" description="Helical" evidence="9">
    <location>
        <begin position="290"/>
        <end position="307"/>
    </location>
</feature>
<gene>
    <name evidence="11" type="ORF">CNY62_06080</name>
</gene>